<dbReference type="InterPro" id="IPR000620">
    <property type="entry name" value="EamA_dom"/>
</dbReference>
<keyword evidence="1" id="KW-1133">Transmembrane helix</keyword>
<dbReference type="PANTHER" id="PTHR22911">
    <property type="entry name" value="ACYL-MALONYL CONDENSING ENZYME-RELATED"/>
    <property type="match status" value="1"/>
</dbReference>
<feature type="transmembrane region" description="Helical" evidence="1">
    <location>
        <begin position="180"/>
        <end position="200"/>
    </location>
</feature>
<dbReference type="AlphaFoldDB" id="A0A1G7MX52"/>
<dbReference type="InterPro" id="IPR037185">
    <property type="entry name" value="EmrE-like"/>
</dbReference>
<feature type="transmembrane region" description="Helical" evidence="1">
    <location>
        <begin position="238"/>
        <end position="257"/>
    </location>
</feature>
<feature type="domain" description="EamA" evidence="2">
    <location>
        <begin position="42"/>
        <end position="173"/>
    </location>
</feature>
<feature type="transmembrane region" description="Helical" evidence="1">
    <location>
        <begin position="39"/>
        <end position="57"/>
    </location>
</feature>
<sequence>MPGLVPGIHVFKTGRLGNKSASLLMSLFAKLSSYDDRSARLAGIGLMLLSIFMFSFGDAMGKFIVATYSVGQLLWLRACAALLVLLPIVWQRRADFLHLERPWLQLLRVTLSTVEVAAFFLATVYLPLADVITYYLAGPIFVTAMSGLVLGEHIGWRRWTAILVGFCGVLIALRPSAQTISWPAMIALGGSLSFAVLMLITRSLRATPDIVLATSQFGGTFILGLVLSPFGWVTPSAGSLVLFFTAGIISVAALLCVNRSLKLAPASVVVPYQYSMIVWAVIFGFVVFGDVPSWATIVGAAVIIAAGLYIFVREQQLGRTDSAINPPA</sequence>
<organism evidence="3 4">
    <name type="scientific">Bradyrhizobium brasilense</name>
    <dbReference type="NCBI Taxonomy" id="1419277"/>
    <lineage>
        <taxon>Bacteria</taxon>
        <taxon>Pseudomonadati</taxon>
        <taxon>Pseudomonadota</taxon>
        <taxon>Alphaproteobacteria</taxon>
        <taxon>Hyphomicrobiales</taxon>
        <taxon>Nitrobacteraceae</taxon>
        <taxon>Bradyrhizobium</taxon>
    </lineage>
</organism>
<protein>
    <submittedName>
        <fullName evidence="3">EamA domain-containing membrane protein RarD</fullName>
    </submittedName>
</protein>
<dbReference type="GO" id="GO:0016020">
    <property type="term" value="C:membrane"/>
    <property type="evidence" value="ECO:0007669"/>
    <property type="project" value="InterPro"/>
</dbReference>
<reference evidence="3 4" key="1">
    <citation type="submission" date="2016-10" db="EMBL/GenBank/DDBJ databases">
        <authorList>
            <person name="de Groot N.N."/>
        </authorList>
    </citation>
    <scope>NUCLEOTIDE SEQUENCE [LARGE SCALE GENOMIC DNA]</scope>
    <source>
        <strain evidence="3 4">R5</strain>
    </source>
</reference>
<evidence type="ECO:0000259" key="2">
    <source>
        <dbReference type="Pfam" id="PF00892"/>
    </source>
</evidence>
<gene>
    <name evidence="3" type="ORF">SAMN05216337_106636</name>
</gene>
<evidence type="ECO:0000313" key="3">
    <source>
        <dbReference type="EMBL" id="SDF66324.1"/>
    </source>
</evidence>
<dbReference type="SUPFAM" id="SSF103481">
    <property type="entry name" value="Multidrug resistance efflux transporter EmrE"/>
    <property type="match status" value="2"/>
</dbReference>
<keyword evidence="1" id="KW-0472">Membrane</keyword>
<feature type="transmembrane region" description="Helical" evidence="1">
    <location>
        <begin position="63"/>
        <end position="86"/>
    </location>
</feature>
<keyword evidence="1" id="KW-0812">Transmembrane</keyword>
<proteinExistence type="predicted"/>
<feature type="transmembrane region" description="Helical" evidence="1">
    <location>
        <begin position="294"/>
        <end position="312"/>
    </location>
</feature>
<dbReference type="EMBL" id="FMZW01000066">
    <property type="protein sequence ID" value="SDF66324.1"/>
    <property type="molecule type" value="Genomic_DNA"/>
</dbReference>
<evidence type="ECO:0000313" key="4">
    <source>
        <dbReference type="Proteomes" id="UP000199245"/>
    </source>
</evidence>
<dbReference type="PANTHER" id="PTHR22911:SF135">
    <property type="entry name" value="BLR4310 PROTEIN"/>
    <property type="match status" value="1"/>
</dbReference>
<name>A0A1G7MX52_9BRAD</name>
<dbReference type="Proteomes" id="UP000199245">
    <property type="component" value="Unassembled WGS sequence"/>
</dbReference>
<feature type="transmembrane region" description="Helical" evidence="1">
    <location>
        <begin position="212"/>
        <end position="232"/>
    </location>
</feature>
<dbReference type="Pfam" id="PF00892">
    <property type="entry name" value="EamA"/>
    <property type="match status" value="2"/>
</dbReference>
<feature type="transmembrane region" description="Helical" evidence="1">
    <location>
        <begin position="106"/>
        <end position="126"/>
    </location>
</feature>
<feature type="domain" description="EamA" evidence="2">
    <location>
        <begin position="183"/>
        <end position="310"/>
    </location>
</feature>
<feature type="transmembrane region" description="Helical" evidence="1">
    <location>
        <begin position="132"/>
        <end position="151"/>
    </location>
</feature>
<feature type="transmembrane region" description="Helical" evidence="1">
    <location>
        <begin position="269"/>
        <end position="288"/>
    </location>
</feature>
<accession>A0A1G7MX52</accession>
<evidence type="ECO:0000256" key="1">
    <source>
        <dbReference type="SAM" id="Phobius"/>
    </source>
</evidence>